<evidence type="ECO:0000256" key="1">
    <source>
        <dbReference type="ARBA" id="ARBA00005417"/>
    </source>
</evidence>
<evidence type="ECO:0000313" key="7">
    <source>
        <dbReference type="Proteomes" id="UP000006094"/>
    </source>
</evidence>
<accession>K0AXE0</accession>
<dbReference type="PROSITE" id="PS50893">
    <property type="entry name" value="ABC_TRANSPORTER_2"/>
    <property type="match status" value="1"/>
</dbReference>
<evidence type="ECO:0000259" key="5">
    <source>
        <dbReference type="PROSITE" id="PS50893"/>
    </source>
</evidence>
<dbReference type="Gene3D" id="3.40.50.300">
    <property type="entry name" value="P-loop containing nucleotide triphosphate hydrolases"/>
    <property type="match status" value="1"/>
</dbReference>
<dbReference type="eggNOG" id="COG1121">
    <property type="taxonomic scope" value="Bacteria"/>
</dbReference>
<dbReference type="PANTHER" id="PTHR42734">
    <property type="entry name" value="METAL TRANSPORT SYSTEM ATP-BINDING PROTEIN TM_0124-RELATED"/>
    <property type="match status" value="1"/>
</dbReference>
<dbReference type="InterPro" id="IPR003439">
    <property type="entry name" value="ABC_transporter-like_ATP-bd"/>
</dbReference>
<keyword evidence="3" id="KW-0547">Nucleotide-binding</keyword>
<dbReference type="GO" id="GO:0005524">
    <property type="term" value="F:ATP binding"/>
    <property type="evidence" value="ECO:0007669"/>
    <property type="project" value="UniProtKB-KW"/>
</dbReference>
<comment type="similarity">
    <text evidence="1">Belongs to the ABC transporter superfamily.</text>
</comment>
<dbReference type="STRING" id="1128398.Curi_c03520"/>
<dbReference type="CDD" id="cd03235">
    <property type="entry name" value="ABC_Metallic_Cations"/>
    <property type="match status" value="1"/>
</dbReference>
<dbReference type="PROSITE" id="PS00211">
    <property type="entry name" value="ABC_TRANSPORTER_1"/>
    <property type="match status" value="1"/>
</dbReference>
<evidence type="ECO:0000256" key="3">
    <source>
        <dbReference type="ARBA" id="ARBA00022741"/>
    </source>
</evidence>
<dbReference type="EMBL" id="CP003326">
    <property type="protein sequence ID" value="AFS77427.1"/>
    <property type="molecule type" value="Genomic_DNA"/>
</dbReference>
<feature type="domain" description="ABC transporter" evidence="5">
    <location>
        <begin position="5"/>
        <end position="237"/>
    </location>
</feature>
<dbReference type="Pfam" id="PF00005">
    <property type="entry name" value="ABC_tran"/>
    <property type="match status" value="1"/>
</dbReference>
<proteinExistence type="inferred from homology"/>
<dbReference type="RefSeq" id="WP_014966564.1">
    <property type="nucleotide sequence ID" value="NC_018664.1"/>
</dbReference>
<keyword evidence="7" id="KW-1185">Reference proteome</keyword>
<dbReference type="InterPro" id="IPR050153">
    <property type="entry name" value="Metal_Ion_Import_ABC"/>
</dbReference>
<dbReference type="PANTHER" id="PTHR42734:SF5">
    <property type="entry name" value="IRON TRANSPORT SYSTEM ATP-BINDING PROTEIN HI_0361-RELATED"/>
    <property type="match status" value="1"/>
</dbReference>
<evidence type="ECO:0000256" key="4">
    <source>
        <dbReference type="ARBA" id="ARBA00022840"/>
    </source>
</evidence>
<dbReference type="HOGENOM" id="CLU_000604_1_11_9"/>
<dbReference type="Proteomes" id="UP000006094">
    <property type="component" value="Chromosome"/>
</dbReference>
<gene>
    <name evidence="6" type="primary">troB</name>
    <name evidence="6" type="ordered locus">Curi_c03520</name>
</gene>
<dbReference type="PATRIC" id="fig|1128398.3.peg.360"/>
<reference evidence="6 7" key="1">
    <citation type="journal article" date="2012" name="PLoS ONE">
        <title>The purine-utilizing bacterium Clostridium acidurici 9a: a genome-guided metabolic reconsideration.</title>
        <authorList>
            <person name="Hartwich K."/>
            <person name="Poehlein A."/>
            <person name="Daniel R."/>
        </authorList>
    </citation>
    <scope>NUCLEOTIDE SEQUENCE [LARGE SCALE GENOMIC DNA]</scope>
    <source>
        <strain evidence="7">ATCC 7906 / DSM 604 / BCRC 14475 / CIP 104303 / KCTC 5404 / NCIMB 10678 / 9a</strain>
    </source>
</reference>
<dbReference type="KEGG" id="cad:Curi_c03520"/>
<dbReference type="InterPro" id="IPR017871">
    <property type="entry name" value="ABC_transporter-like_CS"/>
</dbReference>
<dbReference type="InterPro" id="IPR003593">
    <property type="entry name" value="AAA+_ATPase"/>
</dbReference>
<dbReference type="SUPFAM" id="SSF52540">
    <property type="entry name" value="P-loop containing nucleoside triphosphate hydrolases"/>
    <property type="match status" value="1"/>
</dbReference>
<organism evidence="6 7">
    <name type="scientific">Gottschalkia acidurici (strain ATCC 7906 / DSM 604 / BCRC 14475 / CIP 104303 / KCTC 5404 / NCIMB 10678 / 9a)</name>
    <name type="common">Clostridium acidurici</name>
    <dbReference type="NCBI Taxonomy" id="1128398"/>
    <lineage>
        <taxon>Bacteria</taxon>
        <taxon>Bacillati</taxon>
        <taxon>Bacillota</taxon>
        <taxon>Tissierellia</taxon>
        <taxon>Tissierellales</taxon>
        <taxon>Gottschalkiaceae</taxon>
        <taxon>Gottschalkia</taxon>
    </lineage>
</organism>
<evidence type="ECO:0000256" key="2">
    <source>
        <dbReference type="ARBA" id="ARBA00022448"/>
    </source>
</evidence>
<dbReference type="AlphaFoldDB" id="K0AXE0"/>
<protein>
    <submittedName>
        <fullName evidence="6">Zinc transport system ATP-binding protein TroB</fullName>
    </submittedName>
</protein>
<dbReference type="SMART" id="SM00382">
    <property type="entry name" value="AAA"/>
    <property type="match status" value="1"/>
</dbReference>
<keyword evidence="2" id="KW-0813">Transport</keyword>
<dbReference type="FunFam" id="3.40.50.300:FF:000134">
    <property type="entry name" value="Iron-enterobactin ABC transporter ATP-binding protein"/>
    <property type="match status" value="1"/>
</dbReference>
<sequence length="237" mass="26822">MSKIIKVEDLTVAYEEKPVLWDINLEIPSGILMAIVGPNGAGKSTLIKTMLNLIKPVAGRVTFWGSPYEEMIKNIAYVPQRGSVDWDFPTNVYDVVMMGRYGDLGWFKRPKRLDKVLTIEAIEKVGMTEFSDRQISQLSGGQQQRVFLARALAQSAEIYFMDEPFQGVDAKTEEAIINLLKELRSQGKTVVVVHHDLQTVDKYFDYVTLLNKKVIESGPVKEVFTDEKILKTYAVNN</sequence>
<dbReference type="InterPro" id="IPR027417">
    <property type="entry name" value="P-loop_NTPase"/>
</dbReference>
<keyword evidence="4 6" id="KW-0067">ATP-binding</keyword>
<name>K0AXE0_GOTA9</name>
<evidence type="ECO:0000313" key="6">
    <source>
        <dbReference type="EMBL" id="AFS77427.1"/>
    </source>
</evidence>
<dbReference type="OrthoDB" id="9799337at2"/>
<dbReference type="GO" id="GO:0016887">
    <property type="term" value="F:ATP hydrolysis activity"/>
    <property type="evidence" value="ECO:0007669"/>
    <property type="project" value="InterPro"/>
</dbReference>